<dbReference type="AlphaFoldDB" id="X1RBG7"/>
<protein>
    <submittedName>
        <fullName evidence="1">Uncharacterized protein</fullName>
    </submittedName>
</protein>
<sequence length="92" mass="10480">MTLMDWLPTPPWEGPPLPRFLGIYWPKLQQPAGLLSAPPPRYITDIEEEPKTALVPYQPPAATYANEESWQISWNEDGLPEKIVVTRHATKT</sequence>
<evidence type="ECO:0000313" key="1">
    <source>
        <dbReference type="EMBL" id="GAI64376.1"/>
    </source>
</evidence>
<dbReference type="EMBL" id="BARW01004558">
    <property type="protein sequence ID" value="GAI64376.1"/>
    <property type="molecule type" value="Genomic_DNA"/>
</dbReference>
<gene>
    <name evidence="1" type="ORF">S12H4_10588</name>
</gene>
<proteinExistence type="predicted"/>
<comment type="caution">
    <text evidence="1">The sequence shown here is derived from an EMBL/GenBank/DDBJ whole genome shotgun (WGS) entry which is preliminary data.</text>
</comment>
<name>X1RBG7_9ZZZZ</name>
<accession>X1RBG7</accession>
<organism evidence="1">
    <name type="scientific">marine sediment metagenome</name>
    <dbReference type="NCBI Taxonomy" id="412755"/>
    <lineage>
        <taxon>unclassified sequences</taxon>
        <taxon>metagenomes</taxon>
        <taxon>ecological metagenomes</taxon>
    </lineage>
</organism>
<reference evidence="1" key="1">
    <citation type="journal article" date="2014" name="Front. Microbiol.">
        <title>High frequency of phylogenetically diverse reductive dehalogenase-homologous genes in deep subseafloor sedimentary metagenomes.</title>
        <authorList>
            <person name="Kawai M."/>
            <person name="Futagami T."/>
            <person name="Toyoda A."/>
            <person name="Takaki Y."/>
            <person name="Nishi S."/>
            <person name="Hori S."/>
            <person name="Arai W."/>
            <person name="Tsubouchi T."/>
            <person name="Morono Y."/>
            <person name="Uchiyama I."/>
            <person name="Ito T."/>
            <person name="Fujiyama A."/>
            <person name="Inagaki F."/>
            <person name="Takami H."/>
        </authorList>
    </citation>
    <scope>NUCLEOTIDE SEQUENCE</scope>
    <source>
        <strain evidence="1">Expedition CK06-06</strain>
    </source>
</reference>